<accession>A0A2Z4LLL5</accession>
<name>A0A2Z4LLL5_9BACT</name>
<dbReference type="RefSeq" id="WP_051622548.1">
    <property type="nucleotide sequence ID" value="NZ_CP030103.1"/>
</dbReference>
<protein>
    <submittedName>
        <fullName evidence="1">Uncharacterized protein</fullName>
    </submittedName>
</protein>
<dbReference type="Proteomes" id="UP000249865">
    <property type="component" value="Chromosome"/>
</dbReference>
<gene>
    <name evidence="1" type="ORF">DK849_00650</name>
</gene>
<dbReference type="EMBL" id="CP030103">
    <property type="protein sequence ID" value="AWX42595.1"/>
    <property type="molecule type" value="Genomic_DNA"/>
</dbReference>
<organism evidence="1 2">
    <name type="scientific">Metamycoplasma cloacale</name>
    <dbReference type="NCBI Taxonomy" id="92401"/>
    <lineage>
        <taxon>Bacteria</taxon>
        <taxon>Bacillati</taxon>
        <taxon>Mycoplasmatota</taxon>
        <taxon>Mycoplasmoidales</taxon>
        <taxon>Metamycoplasmataceae</taxon>
        <taxon>Metamycoplasma</taxon>
    </lineage>
</organism>
<dbReference type="AlphaFoldDB" id="A0A2Z4LLL5"/>
<dbReference type="KEGG" id="mclo:DK849_00650"/>
<evidence type="ECO:0000313" key="2">
    <source>
        <dbReference type="Proteomes" id="UP000249865"/>
    </source>
</evidence>
<evidence type="ECO:0000313" key="1">
    <source>
        <dbReference type="EMBL" id="AWX42595.1"/>
    </source>
</evidence>
<proteinExistence type="predicted"/>
<keyword evidence="2" id="KW-1185">Reference proteome</keyword>
<sequence length="339" mass="38423">MFFTIDKFGGNLNLTIFVNLLIYIIVLLGVPSVFLGFLSLFKFKASPKRSIYLYAFSTGMFLIIGAAGFIKEGYFRLEYFFHDTSTTGGYQYTSGNQTKEQLFIALIVGSASLIGLAIVILGRYLFVKLSKTELHVEHDHHSHSDHLFSYRDVDNPKAAWTAILMILSHRIIDGLVLGVSVFQLTSQGYQKPNLALIITFNIHLLFEVVIVYYRQIQYGESKLKAIGYNLLTLVLIIPIMFLGAFLGQYINKVAWIEPFLTTMGGAIIVFMSVIELVPEFIHYRNESTKTIYITLIVLASSIVLTLIFLSFHTHTQSSPNITGGFIEGFRNRELVWRRN</sequence>
<dbReference type="OrthoDB" id="400752at2"/>
<reference evidence="2" key="1">
    <citation type="submission" date="2018-06" db="EMBL/GenBank/DDBJ databases">
        <title>Complete genome sequences of Mycoplasma anatis, M. anseris and M. cloacale type strains.</title>
        <authorList>
            <person name="Grozner D."/>
            <person name="Forro B."/>
            <person name="Sulyok K.M."/>
            <person name="Marton S."/>
            <person name="Kreizinger Z."/>
            <person name="Banyai K."/>
            <person name="Gyuranecz M."/>
        </authorList>
    </citation>
    <scope>NUCLEOTIDE SEQUENCE [LARGE SCALE GENOMIC DNA]</scope>
    <source>
        <strain evidence="2">NCTC 10199</strain>
    </source>
</reference>